<dbReference type="RefSeq" id="WP_238127826.1">
    <property type="nucleotide sequence ID" value="NZ_JAGZVZ010000010.1"/>
</dbReference>
<sequence>MFDKLAQLQRLERARRVLANRPRRVKPLASAYQQVVGGAGLLEMAAEKMGESGWAVFLDFPDLGWQRAWQIGLDLRRVITIPYTGGSALACAQLFVPCSAVLAIGMVDYGPQQQRILTAKARRSGCVILSAPAWAGAISLAASARHSASSPGVASAIKVSA</sequence>
<reference evidence="1" key="1">
    <citation type="submission" date="2022-01" db="EMBL/GenBank/DDBJ databases">
        <title>Collection of gut derived symbiotic bacterial strains cultured from healthy donors.</title>
        <authorList>
            <person name="Lin H."/>
            <person name="Kohout C."/>
            <person name="Waligurski E."/>
            <person name="Pamer E.G."/>
        </authorList>
    </citation>
    <scope>NUCLEOTIDE SEQUENCE</scope>
    <source>
        <strain evidence="1">DFI.7.46</strain>
    </source>
</reference>
<evidence type="ECO:0000313" key="1">
    <source>
        <dbReference type="EMBL" id="MCG4617651.1"/>
    </source>
</evidence>
<name>A0AAJ1BBL2_9ACTO</name>
<protein>
    <submittedName>
        <fullName evidence="1">Uncharacterized protein</fullName>
    </submittedName>
</protein>
<organism evidence="1 2">
    <name type="scientific">Varibaculum cambriense</name>
    <dbReference type="NCBI Taxonomy" id="184870"/>
    <lineage>
        <taxon>Bacteria</taxon>
        <taxon>Bacillati</taxon>
        <taxon>Actinomycetota</taxon>
        <taxon>Actinomycetes</taxon>
        <taxon>Actinomycetales</taxon>
        <taxon>Actinomycetaceae</taxon>
        <taxon>Varibaculum</taxon>
    </lineage>
</organism>
<accession>A0AAJ1BBL2</accession>
<dbReference type="AlphaFoldDB" id="A0AAJ1BBL2"/>
<evidence type="ECO:0000313" key="2">
    <source>
        <dbReference type="Proteomes" id="UP001200537"/>
    </source>
</evidence>
<dbReference type="Proteomes" id="UP001200537">
    <property type="component" value="Unassembled WGS sequence"/>
</dbReference>
<gene>
    <name evidence="1" type="ORF">L0M99_03965</name>
</gene>
<dbReference type="EMBL" id="JAKNHJ010000006">
    <property type="protein sequence ID" value="MCG4617651.1"/>
    <property type="molecule type" value="Genomic_DNA"/>
</dbReference>
<proteinExistence type="predicted"/>
<comment type="caution">
    <text evidence="1">The sequence shown here is derived from an EMBL/GenBank/DDBJ whole genome shotgun (WGS) entry which is preliminary data.</text>
</comment>